<keyword evidence="1 6" id="KW-0808">Transferase</keyword>
<protein>
    <recommendedName>
        <fullName evidence="6">NAD kinase</fullName>
        <ecNumber evidence="6">2.7.1.23</ecNumber>
    </recommendedName>
    <alternativeName>
        <fullName evidence="6">ATP-dependent NAD kinase</fullName>
    </alternativeName>
</protein>
<keyword evidence="2 6" id="KW-0418">Kinase</keyword>
<feature type="binding site" evidence="6">
    <location>
        <begin position="94"/>
        <end position="95"/>
    </location>
    <ligand>
        <name>NAD(+)</name>
        <dbReference type="ChEBI" id="CHEBI:57540"/>
    </ligand>
</feature>
<dbReference type="GO" id="GO:0019674">
    <property type="term" value="P:NAD+ metabolic process"/>
    <property type="evidence" value="ECO:0007669"/>
    <property type="project" value="InterPro"/>
</dbReference>
<keyword evidence="4 6" id="KW-0520">NAD</keyword>
<dbReference type="GO" id="GO:0005737">
    <property type="term" value="C:cytoplasm"/>
    <property type="evidence" value="ECO:0007669"/>
    <property type="project" value="UniProtKB-SubCell"/>
</dbReference>
<dbReference type="InterPro" id="IPR016064">
    <property type="entry name" value="NAD/diacylglycerol_kinase_sf"/>
</dbReference>
<dbReference type="GO" id="GO:0006741">
    <property type="term" value="P:NADP+ biosynthetic process"/>
    <property type="evidence" value="ECO:0007669"/>
    <property type="project" value="UniProtKB-UniRule"/>
</dbReference>
<feature type="binding site" evidence="6">
    <location>
        <position position="202"/>
    </location>
    <ligand>
        <name>NAD(+)</name>
        <dbReference type="ChEBI" id="CHEBI:57540"/>
    </ligand>
</feature>
<feature type="active site" description="Proton acceptor" evidence="6">
    <location>
        <position position="94"/>
    </location>
</feature>
<dbReference type="GO" id="GO:0046872">
    <property type="term" value="F:metal ion binding"/>
    <property type="evidence" value="ECO:0007669"/>
    <property type="project" value="UniProtKB-UniRule"/>
</dbReference>
<feature type="binding site" evidence="6">
    <location>
        <position position="194"/>
    </location>
    <ligand>
        <name>NAD(+)</name>
        <dbReference type="ChEBI" id="CHEBI:57540"/>
    </ligand>
</feature>
<feature type="region of interest" description="Disordered" evidence="7">
    <location>
        <begin position="1"/>
        <end position="34"/>
    </location>
</feature>
<dbReference type="InterPro" id="IPR017438">
    <property type="entry name" value="ATP-NAD_kinase_N"/>
</dbReference>
<accession>A0AAN0RC17</accession>
<dbReference type="KEGG" id="gbc:GbCGDNIH3_0329"/>
<dbReference type="Pfam" id="PF20143">
    <property type="entry name" value="NAD_kinase_C"/>
    <property type="match status" value="1"/>
</dbReference>
<comment type="cofactor">
    <cofactor evidence="6">
        <name>a divalent metal cation</name>
        <dbReference type="ChEBI" id="CHEBI:60240"/>
    </cofactor>
</comment>
<dbReference type="PANTHER" id="PTHR20275:SF0">
    <property type="entry name" value="NAD KINASE"/>
    <property type="match status" value="1"/>
</dbReference>
<comment type="similarity">
    <text evidence="6">Belongs to the NAD kinase family.</text>
</comment>
<evidence type="ECO:0000256" key="7">
    <source>
        <dbReference type="SAM" id="MobiDB-lite"/>
    </source>
</evidence>
<feature type="binding site" evidence="6">
    <location>
        <begin position="164"/>
        <end position="165"/>
    </location>
    <ligand>
        <name>NAD(+)</name>
        <dbReference type="ChEBI" id="CHEBI:57540"/>
    </ligand>
</feature>
<dbReference type="AlphaFoldDB" id="A0AAN0RC17"/>
<keyword evidence="6" id="KW-0067">ATP-binding</keyword>
<evidence type="ECO:0000313" key="9">
    <source>
        <dbReference type="Proteomes" id="UP000019438"/>
    </source>
</evidence>
<comment type="catalytic activity">
    <reaction evidence="5 6">
        <text>NAD(+) + ATP = ADP + NADP(+) + H(+)</text>
        <dbReference type="Rhea" id="RHEA:18629"/>
        <dbReference type="ChEBI" id="CHEBI:15378"/>
        <dbReference type="ChEBI" id="CHEBI:30616"/>
        <dbReference type="ChEBI" id="CHEBI:57540"/>
        <dbReference type="ChEBI" id="CHEBI:58349"/>
        <dbReference type="ChEBI" id="CHEBI:456216"/>
        <dbReference type="EC" id="2.7.1.23"/>
    </reaction>
</comment>
<comment type="caution">
    <text evidence="6">Lacks conserved residue(s) required for the propagation of feature annotation.</text>
</comment>
<dbReference type="Gene3D" id="3.40.50.10330">
    <property type="entry name" value="Probable inorganic polyphosphate/atp-NAD kinase, domain 1"/>
    <property type="match status" value="1"/>
</dbReference>
<dbReference type="EC" id="2.7.1.23" evidence="6"/>
<dbReference type="GO" id="GO:0051287">
    <property type="term" value="F:NAD binding"/>
    <property type="evidence" value="ECO:0007669"/>
    <property type="project" value="UniProtKB-ARBA"/>
</dbReference>
<name>A0AAN0RC17_9PROT</name>
<feature type="compositionally biased region" description="Low complexity" evidence="7">
    <location>
        <begin position="20"/>
        <end position="30"/>
    </location>
</feature>
<evidence type="ECO:0000313" key="8">
    <source>
        <dbReference type="EMBL" id="AHJ62092.1"/>
    </source>
</evidence>
<dbReference type="GO" id="GO:0005524">
    <property type="term" value="F:ATP binding"/>
    <property type="evidence" value="ECO:0007669"/>
    <property type="project" value="UniProtKB-KW"/>
</dbReference>
<feature type="binding site" evidence="6">
    <location>
        <begin position="205"/>
        <end position="210"/>
    </location>
    <ligand>
        <name>NAD(+)</name>
        <dbReference type="ChEBI" id="CHEBI:57540"/>
    </ligand>
</feature>
<dbReference type="Gene3D" id="2.60.200.30">
    <property type="entry name" value="Probable inorganic polyphosphate/atp-NAD kinase, domain 2"/>
    <property type="match status" value="1"/>
</dbReference>
<reference evidence="9" key="1">
    <citation type="submission" date="2012-06" db="EMBL/GenBank/DDBJ databases">
        <title>Genome analysis of multiple Granulibacter bethesdensis isolates demonstrates substantial genome diversity.</title>
        <authorList>
            <person name="Greenberg D.E."/>
            <person name="Porcella S.F."/>
            <person name="Zarember K."/>
            <person name="Zelazny A.M."/>
            <person name="Bruno D."/>
            <person name="Martens C."/>
            <person name="Barbian K.D."/>
            <person name="Jaske E."/>
            <person name="Holland S.M."/>
        </authorList>
    </citation>
    <scope>NUCLEOTIDE SEQUENCE [LARGE SCALE GENOMIC DNA]</scope>
    <source>
        <strain evidence="9">CGDNIH3</strain>
    </source>
</reference>
<organism evidence="8 9">
    <name type="scientific">Granulibacter bethesdensis</name>
    <dbReference type="NCBI Taxonomy" id="364410"/>
    <lineage>
        <taxon>Bacteria</taxon>
        <taxon>Pseudomonadati</taxon>
        <taxon>Pseudomonadota</taxon>
        <taxon>Alphaproteobacteria</taxon>
        <taxon>Acetobacterales</taxon>
        <taxon>Acetobacteraceae</taxon>
        <taxon>Granulibacter</taxon>
    </lineage>
</organism>
<keyword evidence="6" id="KW-0963">Cytoplasm</keyword>
<proteinExistence type="inferred from homology"/>
<comment type="function">
    <text evidence="6">Involved in the regulation of the intracellular balance of NAD and NADP, and is a key enzyme in the biosynthesis of NADP. Catalyzes specifically the phosphorylation on 2'-hydroxyl of the adenosine moiety of NAD to yield NADP.</text>
</comment>
<dbReference type="PANTHER" id="PTHR20275">
    <property type="entry name" value="NAD KINASE"/>
    <property type="match status" value="1"/>
</dbReference>
<evidence type="ECO:0000256" key="5">
    <source>
        <dbReference type="ARBA" id="ARBA00047925"/>
    </source>
</evidence>
<dbReference type="Proteomes" id="UP000019438">
    <property type="component" value="Chromosome"/>
</dbReference>
<sequence length="305" mass="32941">MGHYADRHRPERASPSIHAGPDSSGSGLSPHPLPSAPLMPEAAYSCRAAEAAPGRIAFLAAPTLLAEEFRARLVAQYGDCPLEDAVCVVALGGDGFMLETLHHVMGKDLPVYGMNCGSVGFLMNPTVASHLPEHLRKSHAAHLHPLRMRAVTQDGTVEEAVAINEVSLLRQRSQTAKIRILVDDRVRLEELICDGVLVSTPAGSTAYNLSAHGPIVPLSANLLPLTPISAFRPRRWRGALLPCDAHVVFEVLEAEKRPVAAVADSREVRDVVSVTVSEDRSMSLTVLFDPDHNLSERIIAEQFTV</sequence>
<dbReference type="Pfam" id="PF01513">
    <property type="entry name" value="NAD_kinase"/>
    <property type="match status" value="1"/>
</dbReference>
<dbReference type="HAMAP" id="MF_00361">
    <property type="entry name" value="NAD_kinase"/>
    <property type="match status" value="1"/>
</dbReference>
<evidence type="ECO:0000256" key="1">
    <source>
        <dbReference type="ARBA" id="ARBA00022679"/>
    </source>
</evidence>
<comment type="subcellular location">
    <subcellularLocation>
        <location evidence="6">Cytoplasm</location>
    </subcellularLocation>
</comment>
<dbReference type="InterPro" id="IPR017437">
    <property type="entry name" value="ATP-NAD_kinase_PpnK-typ_C"/>
</dbReference>
<dbReference type="NCBIfam" id="NF003406">
    <property type="entry name" value="PRK04761.1"/>
    <property type="match status" value="1"/>
</dbReference>
<evidence type="ECO:0000256" key="3">
    <source>
        <dbReference type="ARBA" id="ARBA00022857"/>
    </source>
</evidence>
<evidence type="ECO:0000256" key="4">
    <source>
        <dbReference type="ARBA" id="ARBA00023027"/>
    </source>
</evidence>
<evidence type="ECO:0000256" key="6">
    <source>
        <dbReference type="HAMAP-Rule" id="MF_00361"/>
    </source>
</evidence>
<keyword evidence="3 6" id="KW-0521">NADP</keyword>
<keyword evidence="6" id="KW-0547">Nucleotide-binding</keyword>
<dbReference type="InterPro" id="IPR002504">
    <property type="entry name" value="NADK"/>
</dbReference>
<feature type="compositionally biased region" description="Basic and acidic residues" evidence="7">
    <location>
        <begin position="1"/>
        <end position="12"/>
    </location>
</feature>
<dbReference type="EMBL" id="CP003181">
    <property type="protein sequence ID" value="AHJ62092.1"/>
    <property type="molecule type" value="Genomic_DNA"/>
</dbReference>
<gene>
    <name evidence="6" type="primary">nadK</name>
    <name evidence="8" type="ORF">GbCGDNIH3_0329</name>
</gene>
<evidence type="ECO:0000256" key="2">
    <source>
        <dbReference type="ARBA" id="ARBA00022777"/>
    </source>
</evidence>
<dbReference type="SUPFAM" id="SSF111331">
    <property type="entry name" value="NAD kinase/diacylglycerol kinase-like"/>
    <property type="match status" value="1"/>
</dbReference>
<dbReference type="GO" id="GO:0003951">
    <property type="term" value="F:NAD+ kinase activity"/>
    <property type="evidence" value="ECO:0007669"/>
    <property type="project" value="UniProtKB-UniRule"/>
</dbReference>